<dbReference type="PANTHER" id="PTHR37938">
    <property type="entry name" value="BLL0215 PROTEIN"/>
    <property type="match status" value="1"/>
</dbReference>
<protein>
    <submittedName>
        <fullName evidence="3">PH domain-containing protein</fullName>
    </submittedName>
</protein>
<feature type="transmembrane region" description="Helical" evidence="1">
    <location>
        <begin position="39"/>
        <end position="60"/>
    </location>
</feature>
<dbReference type="EMBL" id="QZJW01000027">
    <property type="protein sequence ID" value="RJO61162.1"/>
    <property type="molecule type" value="Genomic_DNA"/>
</dbReference>
<evidence type="ECO:0000313" key="4">
    <source>
        <dbReference type="Proteomes" id="UP000285655"/>
    </source>
</evidence>
<evidence type="ECO:0000259" key="2">
    <source>
        <dbReference type="Pfam" id="PF03703"/>
    </source>
</evidence>
<dbReference type="PANTHER" id="PTHR37938:SF1">
    <property type="entry name" value="BLL0215 PROTEIN"/>
    <property type="match status" value="1"/>
</dbReference>
<sequence>MAFSFFPAFFDRPRKVRFVDQEPGEQIELLLRQHWFTNLSWVLAAVFAALLPVLLPALKIFELFTLPFALPGDVTFALSLLWYMLIMAYVLEKFLFWYFNIYLVTDQRLIDVVSHTLLSRDTTTVFLSEVQSARAKVRGVGGLIFNYGDVIIETAARQQSIEFLGVPKPDLVADRIHDLRRLKGFLKPGEDK</sequence>
<keyword evidence="1" id="KW-0812">Transmembrane</keyword>
<gene>
    <name evidence="3" type="ORF">C4544_03560</name>
</gene>
<comment type="caution">
    <text evidence="3">The sequence shown here is derived from an EMBL/GenBank/DDBJ whole genome shotgun (WGS) entry which is preliminary data.</text>
</comment>
<feature type="domain" description="YdbS-like PH" evidence="2">
    <location>
        <begin position="97"/>
        <end position="175"/>
    </location>
</feature>
<keyword evidence="1" id="KW-0472">Membrane</keyword>
<name>A0A419DDL4_9BACT</name>
<keyword evidence="1" id="KW-1133">Transmembrane helix</keyword>
<dbReference type="Pfam" id="PF03703">
    <property type="entry name" value="bPH_2"/>
    <property type="match status" value="1"/>
</dbReference>
<evidence type="ECO:0000256" key="1">
    <source>
        <dbReference type="SAM" id="Phobius"/>
    </source>
</evidence>
<feature type="transmembrane region" description="Helical" evidence="1">
    <location>
        <begin position="80"/>
        <end position="99"/>
    </location>
</feature>
<dbReference type="InterPro" id="IPR005182">
    <property type="entry name" value="YdbS-like_PH"/>
</dbReference>
<evidence type="ECO:0000313" key="3">
    <source>
        <dbReference type="EMBL" id="RJO61162.1"/>
    </source>
</evidence>
<dbReference type="AlphaFoldDB" id="A0A419DDL4"/>
<proteinExistence type="predicted"/>
<accession>A0A419DDL4</accession>
<dbReference type="Proteomes" id="UP000285655">
    <property type="component" value="Unassembled WGS sequence"/>
</dbReference>
<reference evidence="3 4" key="1">
    <citation type="journal article" date="2017" name="ISME J.">
        <title>Energy and carbon metabolisms in a deep terrestrial subsurface fluid microbial community.</title>
        <authorList>
            <person name="Momper L."/>
            <person name="Jungbluth S.P."/>
            <person name="Lee M.D."/>
            <person name="Amend J.P."/>
        </authorList>
    </citation>
    <scope>NUCLEOTIDE SEQUENCE [LARGE SCALE GENOMIC DNA]</scope>
    <source>
        <strain evidence="3">SURF_29</strain>
    </source>
</reference>
<organism evidence="3 4">
    <name type="scientific">candidate division WS5 bacterium</name>
    <dbReference type="NCBI Taxonomy" id="2093353"/>
    <lineage>
        <taxon>Bacteria</taxon>
        <taxon>candidate division WS5</taxon>
    </lineage>
</organism>